<dbReference type="Pfam" id="PF03992">
    <property type="entry name" value="ABM"/>
    <property type="match status" value="1"/>
</dbReference>
<feature type="domain" description="ABM" evidence="1">
    <location>
        <begin position="22"/>
        <end position="89"/>
    </location>
</feature>
<proteinExistence type="predicted"/>
<organism evidence="2 3">
    <name type="scientific">Nocardioides aquiterrae</name>
    <dbReference type="NCBI Taxonomy" id="203799"/>
    <lineage>
        <taxon>Bacteria</taxon>
        <taxon>Bacillati</taxon>
        <taxon>Actinomycetota</taxon>
        <taxon>Actinomycetes</taxon>
        <taxon>Propionibacteriales</taxon>
        <taxon>Nocardioidaceae</taxon>
        <taxon>Nocardioides</taxon>
    </lineage>
</organism>
<keyword evidence="3" id="KW-1185">Reference proteome</keyword>
<name>A0ABN1UJK7_9ACTN</name>
<evidence type="ECO:0000313" key="2">
    <source>
        <dbReference type="EMBL" id="GAA1154573.1"/>
    </source>
</evidence>
<dbReference type="InterPro" id="IPR011008">
    <property type="entry name" value="Dimeric_a/b-barrel"/>
</dbReference>
<dbReference type="Proteomes" id="UP001499979">
    <property type="component" value="Unassembled WGS sequence"/>
</dbReference>
<dbReference type="EMBL" id="BAAAJE010000019">
    <property type="protein sequence ID" value="GAA1154573.1"/>
    <property type="molecule type" value="Genomic_DNA"/>
</dbReference>
<evidence type="ECO:0000259" key="1">
    <source>
        <dbReference type="Pfam" id="PF03992"/>
    </source>
</evidence>
<protein>
    <recommendedName>
        <fullName evidence="1">ABM domain-containing protein</fullName>
    </recommendedName>
</protein>
<comment type="caution">
    <text evidence="2">The sequence shown here is derived from an EMBL/GenBank/DDBJ whole genome shotgun (WGS) entry which is preliminary data.</text>
</comment>
<dbReference type="Gene3D" id="3.30.70.100">
    <property type="match status" value="1"/>
</dbReference>
<sequence>MRTILSLVENDCQLIADYDRGVLVVSRFRVPVPDGEAFRTDLATAREALAACAGYVGGEIGRNVDEPELWVLSTRWTNVGSYRRALSSYDVKLRAVPILSRAIEEPSAYEDAEPGTTLNIGFPRSIG</sequence>
<dbReference type="InterPro" id="IPR007138">
    <property type="entry name" value="ABM_dom"/>
</dbReference>
<evidence type="ECO:0000313" key="3">
    <source>
        <dbReference type="Proteomes" id="UP001499979"/>
    </source>
</evidence>
<reference evidence="2 3" key="1">
    <citation type="journal article" date="2019" name="Int. J. Syst. Evol. Microbiol.">
        <title>The Global Catalogue of Microorganisms (GCM) 10K type strain sequencing project: providing services to taxonomists for standard genome sequencing and annotation.</title>
        <authorList>
            <consortium name="The Broad Institute Genomics Platform"/>
            <consortium name="The Broad Institute Genome Sequencing Center for Infectious Disease"/>
            <person name="Wu L."/>
            <person name="Ma J."/>
        </authorList>
    </citation>
    <scope>NUCLEOTIDE SEQUENCE [LARGE SCALE GENOMIC DNA]</scope>
    <source>
        <strain evidence="2 3">JCM 11813</strain>
    </source>
</reference>
<dbReference type="SUPFAM" id="SSF54909">
    <property type="entry name" value="Dimeric alpha+beta barrel"/>
    <property type="match status" value="1"/>
</dbReference>
<accession>A0ABN1UJK7</accession>
<gene>
    <name evidence="2" type="ORF">GCM10009606_36060</name>
</gene>